<reference evidence="1 2" key="1">
    <citation type="journal article" date="2011" name="PLoS Genet.">
        <title>Azospirillum genomes reveal transition of bacteria from aquatic to terrestrial environments.</title>
        <authorList>
            <person name="Wisniewski-Dye F."/>
            <person name="Borziak K."/>
            <person name="Khalsa-Moyers G."/>
            <person name="Alexandre G."/>
            <person name="Sukharnikov L.O."/>
            <person name="Wuichet K."/>
            <person name="Hurst G.B."/>
            <person name="McDonald W.H."/>
            <person name="Robertson J.S."/>
            <person name="Barbe V."/>
            <person name="Calteau A."/>
            <person name="Rouy Z."/>
            <person name="Mangenot S."/>
            <person name="Prigent-Combaret C."/>
            <person name="Normand P."/>
            <person name="Boyer M."/>
            <person name="Siguier P."/>
            <person name="Dessaux Y."/>
            <person name="Elmerich C."/>
            <person name="Condemine G."/>
            <person name="Krishnen G."/>
            <person name="Kennedy I."/>
            <person name="Paterson A.H."/>
            <person name="Gonzalez V."/>
            <person name="Mavingui P."/>
            <person name="Zhulin I.B."/>
        </authorList>
    </citation>
    <scope>NUCLEOTIDE SEQUENCE [LARGE SCALE GENOMIC DNA]</scope>
    <source>
        <strain evidence="1 2">Sp245</strain>
    </source>
</reference>
<accession>A0A9P1NKQ1</accession>
<keyword evidence="2" id="KW-1185">Reference proteome</keyword>
<evidence type="ECO:0000313" key="1">
    <source>
        <dbReference type="EMBL" id="CCC96829.1"/>
    </source>
</evidence>
<organism evidence="1 2">
    <name type="scientific">Azospirillum baldaniorum</name>
    <dbReference type="NCBI Taxonomy" id="1064539"/>
    <lineage>
        <taxon>Bacteria</taxon>
        <taxon>Pseudomonadati</taxon>
        <taxon>Pseudomonadota</taxon>
        <taxon>Alphaproteobacteria</taxon>
        <taxon>Rhodospirillales</taxon>
        <taxon>Azospirillaceae</taxon>
        <taxon>Azospirillum</taxon>
    </lineage>
</organism>
<protein>
    <submittedName>
        <fullName evidence="1">Uncharacterized protein</fullName>
    </submittedName>
</protein>
<dbReference type="Proteomes" id="UP000007319">
    <property type="component" value="Chromosome"/>
</dbReference>
<proteinExistence type="predicted"/>
<dbReference type="EMBL" id="HE577327">
    <property type="protein sequence ID" value="CCC96829.1"/>
    <property type="molecule type" value="Genomic_DNA"/>
</dbReference>
<sequence length="26" mass="3258">MCIRNFSSLFSDRFFEIFKSTRQKRL</sequence>
<dbReference type="AlphaFoldDB" id="A0A9P1NKQ1"/>
<evidence type="ECO:0000313" key="2">
    <source>
        <dbReference type="Proteomes" id="UP000007319"/>
    </source>
</evidence>
<name>A0A9P1NKQ1_9PROT</name>
<dbReference type="KEGG" id="abs:AZOBR_30042"/>
<gene>
    <name evidence="1" type="ORF">AZOBR_30042</name>
</gene>